<evidence type="ECO:0000313" key="4">
    <source>
        <dbReference type="EMBL" id="PNX84923.1"/>
    </source>
</evidence>
<evidence type="ECO:0000256" key="1">
    <source>
        <dbReference type="SAM" id="MobiDB-lite"/>
    </source>
</evidence>
<dbReference type="EMBL" id="ASHM01026700">
    <property type="protein sequence ID" value="PNX73883.1"/>
    <property type="molecule type" value="Genomic_DNA"/>
</dbReference>
<name>A0A2K3M2F6_TRIPR</name>
<evidence type="ECO:0000313" key="5">
    <source>
        <dbReference type="Proteomes" id="UP000236291"/>
    </source>
</evidence>
<dbReference type="Proteomes" id="UP000236291">
    <property type="component" value="Unassembled WGS sequence"/>
</dbReference>
<evidence type="ECO:0000313" key="3">
    <source>
        <dbReference type="EMBL" id="PNX73883.1"/>
    </source>
</evidence>
<organism evidence="4 5">
    <name type="scientific">Trifolium pratense</name>
    <name type="common">Red clover</name>
    <dbReference type="NCBI Taxonomy" id="57577"/>
    <lineage>
        <taxon>Eukaryota</taxon>
        <taxon>Viridiplantae</taxon>
        <taxon>Streptophyta</taxon>
        <taxon>Embryophyta</taxon>
        <taxon>Tracheophyta</taxon>
        <taxon>Spermatophyta</taxon>
        <taxon>Magnoliopsida</taxon>
        <taxon>eudicotyledons</taxon>
        <taxon>Gunneridae</taxon>
        <taxon>Pentapetalae</taxon>
        <taxon>rosids</taxon>
        <taxon>fabids</taxon>
        <taxon>Fabales</taxon>
        <taxon>Fabaceae</taxon>
        <taxon>Papilionoideae</taxon>
        <taxon>50 kb inversion clade</taxon>
        <taxon>NPAAA clade</taxon>
        <taxon>Hologalegina</taxon>
        <taxon>IRL clade</taxon>
        <taxon>Trifolieae</taxon>
        <taxon>Trifolium</taxon>
    </lineage>
</organism>
<feature type="region of interest" description="Disordered" evidence="1">
    <location>
        <begin position="66"/>
        <end position="85"/>
    </location>
</feature>
<evidence type="ECO:0000313" key="2">
    <source>
        <dbReference type="EMBL" id="PNX73306.1"/>
    </source>
</evidence>
<reference evidence="4 5" key="1">
    <citation type="journal article" date="2014" name="Am. J. Bot.">
        <title>Genome assembly and annotation for red clover (Trifolium pratense; Fabaceae).</title>
        <authorList>
            <person name="Istvanek J."/>
            <person name="Jaros M."/>
            <person name="Krenek A."/>
            <person name="Repkova J."/>
        </authorList>
    </citation>
    <scope>NUCLEOTIDE SEQUENCE [LARGE SCALE GENOMIC DNA]</scope>
    <source>
        <strain evidence="5">cv. Tatra</strain>
        <tissue evidence="4">Young leaves</tissue>
    </source>
</reference>
<dbReference type="EMBL" id="ASHM01025840">
    <property type="protein sequence ID" value="PNX73306.1"/>
    <property type="molecule type" value="Genomic_DNA"/>
</dbReference>
<dbReference type="AlphaFoldDB" id="A0A2K3M2F6"/>
<gene>
    <name evidence="2" type="ORF">L195_g029205</name>
    <name evidence="3" type="ORF">L195_g029792</name>
    <name evidence="4" type="ORF">L195_g040988</name>
</gene>
<comment type="caution">
    <text evidence="4">The sequence shown here is derived from an EMBL/GenBank/DDBJ whole genome shotgun (WGS) entry which is preliminary data.</text>
</comment>
<dbReference type="EMBL" id="ASHM01047564">
    <property type="protein sequence ID" value="PNX84923.1"/>
    <property type="molecule type" value="Genomic_DNA"/>
</dbReference>
<protein>
    <submittedName>
        <fullName evidence="4">Uncharacterized protein</fullName>
    </submittedName>
</protein>
<proteinExistence type="predicted"/>
<reference evidence="4 5" key="2">
    <citation type="journal article" date="2017" name="Front. Plant Sci.">
        <title>Gene Classification and Mining of Molecular Markers Useful in Red Clover (Trifolium pratense) Breeding.</title>
        <authorList>
            <person name="Istvanek J."/>
            <person name="Dluhosova J."/>
            <person name="Dluhos P."/>
            <person name="Patkova L."/>
            <person name="Nedelnik J."/>
            <person name="Repkova J."/>
        </authorList>
    </citation>
    <scope>NUCLEOTIDE SEQUENCE [LARGE SCALE GENOMIC DNA]</scope>
    <source>
        <strain evidence="5">cv. Tatra</strain>
        <tissue evidence="4">Young leaves</tissue>
    </source>
</reference>
<accession>A0A2K3M2F6</accession>
<sequence>MCSCETYQKRRITSSVRVNTDPICNSARDPIRSTALLVCAAPTRLEAVTSFFPRCATIVAAPAALNKQQRRQSKAKVPGNSKLMS</sequence>